<evidence type="ECO:0000313" key="2">
    <source>
        <dbReference type="EMBL" id="MBD2296837.1"/>
    </source>
</evidence>
<comment type="caution">
    <text evidence="2">The sequence shown here is derived from an EMBL/GenBank/DDBJ whole genome shotgun (WGS) entry which is preliminary data.</text>
</comment>
<accession>A0A926WMG1</accession>
<organism evidence="2 3">
    <name type="scientific">Anabaena sphaerica FACHB-251</name>
    <dbReference type="NCBI Taxonomy" id="2692883"/>
    <lineage>
        <taxon>Bacteria</taxon>
        <taxon>Bacillati</taxon>
        <taxon>Cyanobacteriota</taxon>
        <taxon>Cyanophyceae</taxon>
        <taxon>Nostocales</taxon>
        <taxon>Nostocaceae</taxon>
        <taxon>Anabaena</taxon>
    </lineage>
</organism>
<dbReference type="AlphaFoldDB" id="A0A926WMG1"/>
<gene>
    <name evidence="2" type="ORF">H6G06_26010</name>
</gene>
<evidence type="ECO:0000256" key="1">
    <source>
        <dbReference type="SAM" id="Coils"/>
    </source>
</evidence>
<keyword evidence="1" id="KW-0175">Coiled coil</keyword>
<protein>
    <submittedName>
        <fullName evidence="2">Uncharacterized protein</fullName>
    </submittedName>
</protein>
<reference evidence="3" key="1">
    <citation type="journal article" date="2020" name="ISME J.">
        <title>Comparative genomics reveals insights into cyanobacterial evolution and habitat adaptation.</title>
        <authorList>
            <person name="Chen M.Y."/>
            <person name="Teng W.K."/>
            <person name="Zhao L."/>
            <person name="Hu C.X."/>
            <person name="Zhou Y.K."/>
            <person name="Han B.P."/>
            <person name="Song L.R."/>
            <person name="Shu W.S."/>
        </authorList>
    </citation>
    <scope>NUCLEOTIDE SEQUENCE [LARGE SCALE GENOMIC DNA]</scope>
    <source>
        <strain evidence="3">FACHB-251</strain>
    </source>
</reference>
<dbReference type="RefSeq" id="WP_190564955.1">
    <property type="nucleotide sequence ID" value="NZ_JACJQU010000032.1"/>
</dbReference>
<name>A0A926WMG1_9NOST</name>
<feature type="coiled-coil region" evidence="1">
    <location>
        <begin position="59"/>
        <end position="104"/>
    </location>
</feature>
<dbReference type="Proteomes" id="UP000662185">
    <property type="component" value="Unassembled WGS sequence"/>
</dbReference>
<proteinExistence type="predicted"/>
<keyword evidence="3" id="KW-1185">Reference proteome</keyword>
<sequence length="190" mass="21424">MPVNSSRAAKKTPPSEMIRVPTVLIPVVRQLATIHRQGHTIALLQGLEELIAQFDSSMVVEATTELQHVEAKLEQIETQLSQQSEGVERKLELIAKHLEKLERAVASGRYNGGGQTRNRRSAYPYQMPSVELQAFANENLARRLGVTPQSLIAERESKTEQEFLSWSRNRDPMGVGWKFHSSDGLYHPVR</sequence>
<dbReference type="EMBL" id="JACJQU010000032">
    <property type="protein sequence ID" value="MBD2296837.1"/>
    <property type="molecule type" value="Genomic_DNA"/>
</dbReference>
<evidence type="ECO:0000313" key="3">
    <source>
        <dbReference type="Proteomes" id="UP000662185"/>
    </source>
</evidence>